<gene>
    <name evidence="1" type="ORF">DHETER_LOCUS10959</name>
</gene>
<dbReference type="EMBL" id="CAJVPU010022717">
    <property type="protein sequence ID" value="CAG8686487.1"/>
    <property type="molecule type" value="Genomic_DNA"/>
</dbReference>
<proteinExistence type="predicted"/>
<organism evidence="1 2">
    <name type="scientific">Dentiscutata heterogama</name>
    <dbReference type="NCBI Taxonomy" id="1316150"/>
    <lineage>
        <taxon>Eukaryota</taxon>
        <taxon>Fungi</taxon>
        <taxon>Fungi incertae sedis</taxon>
        <taxon>Mucoromycota</taxon>
        <taxon>Glomeromycotina</taxon>
        <taxon>Glomeromycetes</taxon>
        <taxon>Diversisporales</taxon>
        <taxon>Gigasporaceae</taxon>
        <taxon>Dentiscutata</taxon>
    </lineage>
</organism>
<accession>A0ACA9P288</accession>
<sequence>VKITPIFGDDATLVDFDSSCITCIFKAGSFCDNSPGDNGNQTNSDILFNAEVVDARCPDGQKCNVDKNDDGLATCVE</sequence>
<reference evidence="1" key="1">
    <citation type="submission" date="2021-06" db="EMBL/GenBank/DDBJ databases">
        <authorList>
            <person name="Kallberg Y."/>
            <person name="Tangrot J."/>
            <person name="Rosling A."/>
        </authorList>
    </citation>
    <scope>NUCLEOTIDE SEQUENCE</scope>
    <source>
        <strain evidence="1">IL203A</strain>
    </source>
</reference>
<keyword evidence="2" id="KW-1185">Reference proteome</keyword>
<feature type="non-terminal residue" evidence="1">
    <location>
        <position position="1"/>
    </location>
</feature>
<name>A0ACA9P288_9GLOM</name>
<evidence type="ECO:0000313" key="1">
    <source>
        <dbReference type="EMBL" id="CAG8686487.1"/>
    </source>
</evidence>
<evidence type="ECO:0000313" key="2">
    <source>
        <dbReference type="Proteomes" id="UP000789702"/>
    </source>
</evidence>
<comment type="caution">
    <text evidence="1">The sequence shown here is derived from an EMBL/GenBank/DDBJ whole genome shotgun (WGS) entry which is preliminary data.</text>
</comment>
<protein>
    <submittedName>
        <fullName evidence="1">12017_t:CDS:1</fullName>
    </submittedName>
</protein>
<dbReference type="Proteomes" id="UP000789702">
    <property type="component" value="Unassembled WGS sequence"/>
</dbReference>